<evidence type="ECO:0000313" key="1">
    <source>
        <dbReference type="EMBL" id="QFS50211.1"/>
    </source>
</evidence>
<dbReference type="Proteomes" id="UP000326678">
    <property type="component" value="Chromosome Gxm2"/>
</dbReference>
<dbReference type="AlphaFoldDB" id="A0A5P8WCB3"/>
<organism evidence="1 2">
    <name type="scientific">Nostoc sphaeroides CCNUC1</name>
    <dbReference type="NCBI Taxonomy" id="2653204"/>
    <lineage>
        <taxon>Bacteria</taxon>
        <taxon>Bacillati</taxon>
        <taxon>Cyanobacteriota</taxon>
        <taxon>Cyanophyceae</taxon>
        <taxon>Nostocales</taxon>
        <taxon>Nostocaceae</taxon>
        <taxon>Nostoc</taxon>
    </lineage>
</organism>
<protein>
    <submittedName>
        <fullName evidence="1">Uncharacterized protein</fullName>
    </submittedName>
</protein>
<evidence type="ECO:0000313" key="2">
    <source>
        <dbReference type="Proteomes" id="UP000326678"/>
    </source>
</evidence>
<accession>A0A5P8WCB3</accession>
<reference evidence="1 2" key="1">
    <citation type="submission" date="2019-10" db="EMBL/GenBank/DDBJ databases">
        <title>Genomic and transcriptomic insights into the perfect genentic adaptation of a filamentous nitrogen-fixing cyanobacterium to rice fields.</title>
        <authorList>
            <person name="Chen Z."/>
        </authorList>
    </citation>
    <scope>NUCLEOTIDE SEQUENCE [LARGE SCALE GENOMIC DNA]</scope>
    <source>
        <strain evidence="1">CCNUC1</strain>
    </source>
</reference>
<gene>
    <name evidence="1" type="ORF">GXM_07705</name>
</gene>
<dbReference type="EMBL" id="CP045227">
    <property type="protein sequence ID" value="QFS50211.1"/>
    <property type="molecule type" value="Genomic_DNA"/>
</dbReference>
<keyword evidence="2" id="KW-1185">Reference proteome</keyword>
<dbReference type="RefSeq" id="WP_152591302.1">
    <property type="nucleotide sequence ID" value="NZ_CP045227.1"/>
</dbReference>
<sequence>MVKAKRRRLLEPNSTKDILRPQTEMEKLSYWIRNFVFSFESGKLRSVLETARFLRRKSGAWQINPFKIISGKAIVINCDSWKDYKLLATKNKQLAYRIPKLDPEVELLMLLSPDQTIVEITIALPT</sequence>
<name>A0A5P8WCB3_9NOSO</name>
<dbReference type="KEGG" id="nsh:GXM_07705"/>
<proteinExistence type="predicted"/>